<dbReference type="EMBL" id="SMBH01000014">
    <property type="protein sequence ID" value="TCU12876.1"/>
    <property type="molecule type" value="Genomic_DNA"/>
</dbReference>
<gene>
    <name evidence="2" type="ORF">EV132_11477</name>
</gene>
<dbReference type="Pfam" id="PF00583">
    <property type="entry name" value="Acetyltransf_1"/>
    <property type="match status" value="1"/>
</dbReference>
<evidence type="ECO:0000313" key="3">
    <source>
        <dbReference type="Proteomes" id="UP000294576"/>
    </source>
</evidence>
<proteinExistence type="predicted"/>
<evidence type="ECO:0000259" key="1">
    <source>
        <dbReference type="PROSITE" id="PS51186"/>
    </source>
</evidence>
<dbReference type="AlphaFoldDB" id="A0A4R3Q4U2"/>
<evidence type="ECO:0000313" key="2">
    <source>
        <dbReference type="EMBL" id="TCU12876.1"/>
    </source>
</evidence>
<dbReference type="InterPro" id="IPR016181">
    <property type="entry name" value="Acyl_CoA_acyltransferase"/>
</dbReference>
<feature type="domain" description="N-acetyltransferase" evidence="1">
    <location>
        <begin position="3"/>
        <end position="183"/>
    </location>
</feature>
<name>A0A4R3Q4U2_RHISU</name>
<protein>
    <submittedName>
        <fullName evidence="2">Acetyltransferase (GNAT) family protein</fullName>
    </submittedName>
</protein>
<organism evidence="2 3">
    <name type="scientific">Rhizobium sullae</name>
    <name type="common">Rhizobium hedysari</name>
    <dbReference type="NCBI Taxonomy" id="50338"/>
    <lineage>
        <taxon>Bacteria</taxon>
        <taxon>Pseudomonadati</taxon>
        <taxon>Pseudomonadota</taxon>
        <taxon>Alphaproteobacteria</taxon>
        <taxon>Hyphomicrobiales</taxon>
        <taxon>Rhizobiaceae</taxon>
        <taxon>Rhizobium/Agrobacterium group</taxon>
        <taxon>Rhizobium</taxon>
    </lineage>
</organism>
<keyword evidence="2" id="KW-0808">Transferase</keyword>
<comment type="caution">
    <text evidence="2">The sequence shown here is derived from an EMBL/GenBank/DDBJ whole genome shotgun (WGS) entry which is preliminary data.</text>
</comment>
<dbReference type="InterPro" id="IPR000182">
    <property type="entry name" value="GNAT_dom"/>
</dbReference>
<dbReference type="RefSeq" id="WP_207917217.1">
    <property type="nucleotide sequence ID" value="NZ_SMBH01000014.1"/>
</dbReference>
<dbReference type="Proteomes" id="UP000294576">
    <property type="component" value="Unassembled WGS sequence"/>
</dbReference>
<dbReference type="GO" id="GO:0016747">
    <property type="term" value="F:acyltransferase activity, transferring groups other than amino-acyl groups"/>
    <property type="evidence" value="ECO:0007669"/>
    <property type="project" value="InterPro"/>
</dbReference>
<dbReference type="Gene3D" id="3.40.630.30">
    <property type="match status" value="1"/>
</dbReference>
<accession>A0A4R3Q4U2</accession>
<dbReference type="PROSITE" id="PS51186">
    <property type="entry name" value="GNAT"/>
    <property type="match status" value="1"/>
</dbReference>
<reference evidence="2 3" key="1">
    <citation type="submission" date="2019-03" db="EMBL/GenBank/DDBJ databases">
        <title>Genomic Encyclopedia of Type Strains, Phase IV (KMG-V): Genome sequencing to study the core and pangenomes of soil and plant-associated prokaryotes.</title>
        <authorList>
            <person name="Whitman W."/>
        </authorList>
    </citation>
    <scope>NUCLEOTIDE SEQUENCE [LARGE SCALE GENOMIC DNA]</scope>
    <source>
        <strain evidence="2 3">Hc14</strain>
    </source>
</reference>
<sequence length="187" mass="20932">MELEIRPLTPDLWPFLEDLFGKTGAASRCWCMYGRIGAAYRKRPGEENKAAFREIVKRGPPPGLLAFHGDVAVGWCQLTPRDAVPALDRQWRVKRVDDAPVWALSCLYVRKGYRRQSVTFELILAALKTARLARAPALEAYPFDARVSPSASGSGYASTFARAGFKVAARRIRARPIMRHDLKETAD</sequence>
<dbReference type="SUPFAM" id="SSF55729">
    <property type="entry name" value="Acyl-CoA N-acyltransferases (Nat)"/>
    <property type="match status" value="1"/>
</dbReference>